<name>A0A6P8I2Q2_ACTTE</name>
<accession>A0A6P8I2Q2</accession>
<dbReference type="OrthoDB" id="418495at2759"/>
<dbReference type="CDD" id="cd03419">
    <property type="entry name" value="GRX_GRXh_1_2_like"/>
    <property type="match status" value="1"/>
</dbReference>
<proteinExistence type="predicted"/>
<comment type="function">
    <text evidence="1">Has a glutathione-disulfide oxidoreductase activity in the presence of NADPH and glutathione reductase. Reduces low molecular weight disulfides and proteins.</text>
</comment>
<dbReference type="AlphaFoldDB" id="A0A6P8I2Q2"/>
<reference evidence="8" key="1">
    <citation type="submission" date="2025-08" db="UniProtKB">
        <authorList>
            <consortium name="RefSeq"/>
        </authorList>
    </citation>
    <scope>IDENTIFICATION</scope>
    <source>
        <tissue evidence="8">Tentacle</tissue>
    </source>
</reference>
<dbReference type="InParanoid" id="A0A6P8I2Q2"/>
<dbReference type="PROSITE" id="PS00195">
    <property type="entry name" value="GLUTAREDOXIN_1"/>
    <property type="match status" value="1"/>
</dbReference>
<keyword evidence="5" id="KW-0676">Redox-active center</keyword>
<dbReference type="GO" id="GO:0015038">
    <property type="term" value="F:glutathione disulfide oxidoreductase activity"/>
    <property type="evidence" value="ECO:0007669"/>
    <property type="project" value="TreeGrafter"/>
</dbReference>
<evidence type="ECO:0000256" key="3">
    <source>
        <dbReference type="ARBA" id="ARBA00022982"/>
    </source>
</evidence>
<evidence type="ECO:0000259" key="6">
    <source>
        <dbReference type="Pfam" id="PF00462"/>
    </source>
</evidence>
<dbReference type="KEGG" id="aten:116298463"/>
<dbReference type="InterPro" id="IPR014025">
    <property type="entry name" value="Glutaredoxin_subgr"/>
</dbReference>
<dbReference type="GO" id="GO:0005737">
    <property type="term" value="C:cytoplasm"/>
    <property type="evidence" value="ECO:0007669"/>
    <property type="project" value="TreeGrafter"/>
</dbReference>
<evidence type="ECO:0000313" key="7">
    <source>
        <dbReference type="Proteomes" id="UP000515163"/>
    </source>
</evidence>
<gene>
    <name evidence="8" type="primary">LOC116298463</name>
</gene>
<dbReference type="GeneID" id="116298463"/>
<evidence type="ECO:0000256" key="2">
    <source>
        <dbReference type="ARBA" id="ARBA00022448"/>
    </source>
</evidence>
<dbReference type="PANTHER" id="PTHR45694:SF18">
    <property type="entry name" value="GLUTAREDOXIN-1-RELATED"/>
    <property type="match status" value="1"/>
</dbReference>
<protein>
    <submittedName>
        <fullName evidence="8">Glutaredoxin-like</fullName>
    </submittedName>
</protein>
<organism evidence="7 8">
    <name type="scientific">Actinia tenebrosa</name>
    <name type="common">Australian red waratah sea anemone</name>
    <dbReference type="NCBI Taxonomy" id="6105"/>
    <lineage>
        <taxon>Eukaryota</taxon>
        <taxon>Metazoa</taxon>
        <taxon>Cnidaria</taxon>
        <taxon>Anthozoa</taxon>
        <taxon>Hexacorallia</taxon>
        <taxon>Actiniaria</taxon>
        <taxon>Actiniidae</taxon>
        <taxon>Actinia</taxon>
    </lineage>
</organism>
<evidence type="ECO:0000256" key="4">
    <source>
        <dbReference type="ARBA" id="ARBA00023157"/>
    </source>
</evidence>
<dbReference type="FunCoup" id="A0A6P8I2Q2">
    <property type="interactions" value="434"/>
</dbReference>
<keyword evidence="3" id="KW-0249">Electron transport</keyword>
<dbReference type="Proteomes" id="UP000515163">
    <property type="component" value="Unplaced"/>
</dbReference>
<sequence>MGLSGSTMPNAAAKKLVDEMIASNKVVVFSKTYCPYCDMAKAALNKTGLKDFLVIELDGRNDGDSIQDYLRTLSGIRSVPQLFVDKKFIADGSKTKAMQASGELVPILKNCGAL</sequence>
<dbReference type="InterPro" id="IPR002109">
    <property type="entry name" value="Glutaredoxin"/>
</dbReference>
<keyword evidence="7" id="KW-1185">Reference proteome</keyword>
<evidence type="ECO:0000256" key="5">
    <source>
        <dbReference type="ARBA" id="ARBA00023284"/>
    </source>
</evidence>
<dbReference type="RefSeq" id="XP_031562814.1">
    <property type="nucleotide sequence ID" value="XM_031706954.1"/>
</dbReference>
<dbReference type="InterPro" id="IPR011899">
    <property type="entry name" value="Glutaredoxin_euk/vir"/>
</dbReference>
<dbReference type="InterPro" id="IPR036249">
    <property type="entry name" value="Thioredoxin-like_sf"/>
</dbReference>
<dbReference type="NCBIfam" id="TIGR02180">
    <property type="entry name" value="GRX_euk"/>
    <property type="match status" value="1"/>
</dbReference>
<dbReference type="Gene3D" id="3.40.30.10">
    <property type="entry name" value="Glutaredoxin"/>
    <property type="match status" value="1"/>
</dbReference>
<dbReference type="SUPFAM" id="SSF52833">
    <property type="entry name" value="Thioredoxin-like"/>
    <property type="match status" value="1"/>
</dbReference>
<feature type="domain" description="Glutaredoxin" evidence="6">
    <location>
        <begin position="26"/>
        <end position="89"/>
    </location>
</feature>
<dbReference type="PRINTS" id="PR00160">
    <property type="entry name" value="GLUTAREDOXIN"/>
</dbReference>
<keyword evidence="2" id="KW-0813">Transport</keyword>
<dbReference type="PROSITE" id="PS51354">
    <property type="entry name" value="GLUTAREDOXIN_2"/>
    <property type="match status" value="1"/>
</dbReference>
<dbReference type="GO" id="GO:0034599">
    <property type="term" value="P:cellular response to oxidative stress"/>
    <property type="evidence" value="ECO:0007669"/>
    <property type="project" value="TreeGrafter"/>
</dbReference>
<keyword evidence="4" id="KW-1015">Disulfide bond</keyword>
<dbReference type="PANTHER" id="PTHR45694">
    <property type="entry name" value="GLUTAREDOXIN 2"/>
    <property type="match status" value="1"/>
</dbReference>
<evidence type="ECO:0000313" key="8">
    <source>
        <dbReference type="RefSeq" id="XP_031562814.1"/>
    </source>
</evidence>
<evidence type="ECO:0000256" key="1">
    <source>
        <dbReference type="ARBA" id="ARBA00002549"/>
    </source>
</evidence>
<dbReference type="InterPro" id="IPR011767">
    <property type="entry name" value="GLR_AS"/>
</dbReference>
<dbReference type="Pfam" id="PF00462">
    <property type="entry name" value="Glutaredoxin"/>
    <property type="match status" value="1"/>
</dbReference>